<comment type="caution">
    <text evidence="1">The sequence shown here is derived from an EMBL/GenBank/DDBJ whole genome shotgun (WGS) entry which is preliminary data.</text>
</comment>
<name>A0A7J7K5W3_BUGNE</name>
<protein>
    <submittedName>
        <fullName evidence="1">Uncharacterized protein</fullName>
    </submittedName>
</protein>
<keyword evidence="2" id="KW-1185">Reference proteome</keyword>
<gene>
    <name evidence="1" type="ORF">EB796_008401</name>
</gene>
<accession>A0A7J7K5W3</accession>
<proteinExistence type="predicted"/>
<dbReference type="Proteomes" id="UP000593567">
    <property type="component" value="Unassembled WGS sequence"/>
</dbReference>
<evidence type="ECO:0000313" key="1">
    <source>
        <dbReference type="EMBL" id="KAF6033291.1"/>
    </source>
</evidence>
<evidence type="ECO:0000313" key="2">
    <source>
        <dbReference type="Proteomes" id="UP000593567"/>
    </source>
</evidence>
<dbReference type="AlphaFoldDB" id="A0A7J7K5W3"/>
<sequence length="125" mass="15065">MLLAIVSKEFERKFKSINTTMFISKAIVYVEYQNLQLLQFSILWIWKDWMVQFLTQLLWRESTALTLSPALQYPYQMIASTSRVSNSRATRECSFTRSSFSYCHLPNKYICTNNHHIHSNYHWRW</sequence>
<reference evidence="1" key="1">
    <citation type="submission" date="2020-06" db="EMBL/GenBank/DDBJ databases">
        <title>Draft genome of Bugula neritina, a colonial animal packing powerful symbionts and potential medicines.</title>
        <authorList>
            <person name="Rayko M."/>
        </authorList>
    </citation>
    <scope>NUCLEOTIDE SEQUENCE [LARGE SCALE GENOMIC DNA]</scope>
    <source>
        <strain evidence="1">Kwan_BN1</strain>
    </source>
</reference>
<dbReference type="EMBL" id="VXIV02001397">
    <property type="protein sequence ID" value="KAF6033291.1"/>
    <property type="molecule type" value="Genomic_DNA"/>
</dbReference>
<organism evidence="1 2">
    <name type="scientific">Bugula neritina</name>
    <name type="common">Brown bryozoan</name>
    <name type="synonym">Sertularia neritina</name>
    <dbReference type="NCBI Taxonomy" id="10212"/>
    <lineage>
        <taxon>Eukaryota</taxon>
        <taxon>Metazoa</taxon>
        <taxon>Spiralia</taxon>
        <taxon>Lophotrochozoa</taxon>
        <taxon>Bryozoa</taxon>
        <taxon>Gymnolaemata</taxon>
        <taxon>Cheilostomatida</taxon>
        <taxon>Flustrina</taxon>
        <taxon>Buguloidea</taxon>
        <taxon>Bugulidae</taxon>
        <taxon>Bugula</taxon>
    </lineage>
</organism>